<sequence>MTARPLAPVIPSSAVLSGRQSARAAGGRPLPLAAPVSVPAPPEGVVYGIGRIDASGRIADRALTTALGWCGGDRLTLTADAGVITARRDPGGMITLPGRACIAIPAVLRRRCGLRPGDRVLLAAVPGEDTLTAYSLAVVDQAIRAHGSFPHAQGEKS</sequence>
<comment type="caution">
    <text evidence="1">The sequence shown here is derived from an EMBL/GenBank/DDBJ whole genome shotgun (WGS) entry which is preliminary data.</text>
</comment>
<dbReference type="RefSeq" id="WP_145861551.1">
    <property type="nucleotide sequence ID" value="NZ_RPFW01000010.1"/>
</dbReference>
<evidence type="ECO:0008006" key="3">
    <source>
        <dbReference type="Google" id="ProtNLM"/>
    </source>
</evidence>
<reference evidence="1 2" key="1">
    <citation type="submission" date="2018-11" db="EMBL/GenBank/DDBJ databases">
        <title>Trebonia kvetii gen.nov., sp.nov., a novel acidophilic actinobacterium, and proposal of the new actinobacterial family Treboniaceae fam. nov.</title>
        <authorList>
            <person name="Rapoport D."/>
            <person name="Sagova-Mareckova M."/>
            <person name="Sedlacek I."/>
            <person name="Provaznik J."/>
            <person name="Kralova S."/>
            <person name="Pavlinic D."/>
            <person name="Benes V."/>
            <person name="Kopecky J."/>
        </authorList>
    </citation>
    <scope>NUCLEOTIDE SEQUENCE [LARGE SCALE GENOMIC DNA]</scope>
    <source>
        <strain evidence="1 2">15Tr583</strain>
    </source>
</reference>
<accession>A0A6P2BRX8</accession>
<keyword evidence="2" id="KW-1185">Reference proteome</keyword>
<dbReference type="OrthoDB" id="3694660at2"/>
<gene>
    <name evidence="1" type="ORF">EAS64_38810</name>
</gene>
<protein>
    <recommendedName>
        <fullName evidence="3">AbrB/MazE/SpoVT family DNA-binding domain-containing protein</fullName>
    </recommendedName>
</protein>
<proteinExistence type="predicted"/>
<evidence type="ECO:0000313" key="2">
    <source>
        <dbReference type="Proteomes" id="UP000460272"/>
    </source>
</evidence>
<dbReference type="Proteomes" id="UP000460272">
    <property type="component" value="Unassembled WGS sequence"/>
</dbReference>
<dbReference type="AlphaFoldDB" id="A0A6P2BRX8"/>
<dbReference type="EMBL" id="RPFW01000010">
    <property type="protein sequence ID" value="TVZ00033.1"/>
    <property type="molecule type" value="Genomic_DNA"/>
</dbReference>
<evidence type="ECO:0000313" key="1">
    <source>
        <dbReference type="EMBL" id="TVZ00033.1"/>
    </source>
</evidence>
<organism evidence="1 2">
    <name type="scientific">Trebonia kvetii</name>
    <dbReference type="NCBI Taxonomy" id="2480626"/>
    <lineage>
        <taxon>Bacteria</taxon>
        <taxon>Bacillati</taxon>
        <taxon>Actinomycetota</taxon>
        <taxon>Actinomycetes</taxon>
        <taxon>Streptosporangiales</taxon>
        <taxon>Treboniaceae</taxon>
        <taxon>Trebonia</taxon>
    </lineage>
</organism>
<name>A0A6P2BRX8_9ACTN</name>